<dbReference type="Pfam" id="PF01381">
    <property type="entry name" value="HTH_3"/>
    <property type="match status" value="1"/>
</dbReference>
<organism evidence="4 5">
    <name type="scientific">Kitasatospora phosalacinea</name>
    <dbReference type="NCBI Taxonomy" id="2065"/>
    <lineage>
        <taxon>Bacteria</taxon>
        <taxon>Bacillati</taxon>
        <taxon>Actinomycetota</taxon>
        <taxon>Actinomycetes</taxon>
        <taxon>Kitasatosporales</taxon>
        <taxon>Streptomycetaceae</taxon>
        <taxon>Kitasatospora</taxon>
    </lineage>
</organism>
<dbReference type="InterPro" id="IPR001387">
    <property type="entry name" value="Cro/C1-type_HTH"/>
</dbReference>
<dbReference type="PROSITE" id="PS50943">
    <property type="entry name" value="HTH_CROC1"/>
    <property type="match status" value="1"/>
</dbReference>
<name>A0A9W6Q6F9_9ACTN</name>
<dbReference type="GO" id="GO:0003700">
    <property type="term" value="F:DNA-binding transcription factor activity"/>
    <property type="evidence" value="ECO:0007669"/>
    <property type="project" value="TreeGrafter"/>
</dbReference>
<dbReference type="PANTHER" id="PTHR46797:SF1">
    <property type="entry name" value="METHYLPHOSPHONATE SYNTHASE"/>
    <property type="match status" value="1"/>
</dbReference>
<dbReference type="InterPro" id="IPR014710">
    <property type="entry name" value="RmlC-like_jellyroll"/>
</dbReference>
<evidence type="ECO:0000313" key="4">
    <source>
        <dbReference type="EMBL" id="GLW70780.1"/>
    </source>
</evidence>
<evidence type="ECO:0000259" key="3">
    <source>
        <dbReference type="PROSITE" id="PS50943"/>
    </source>
</evidence>
<proteinExistence type="predicted"/>
<dbReference type="EMBL" id="BSSA01000009">
    <property type="protein sequence ID" value="GLW70780.1"/>
    <property type="molecule type" value="Genomic_DNA"/>
</dbReference>
<dbReference type="InterPro" id="IPR011051">
    <property type="entry name" value="RmlC_Cupin_sf"/>
</dbReference>
<dbReference type="Proteomes" id="UP001165041">
    <property type="component" value="Unassembled WGS sequence"/>
</dbReference>
<evidence type="ECO:0000313" key="5">
    <source>
        <dbReference type="Proteomes" id="UP001165041"/>
    </source>
</evidence>
<evidence type="ECO:0000256" key="2">
    <source>
        <dbReference type="SAM" id="MobiDB-lite"/>
    </source>
</evidence>
<dbReference type="InterPro" id="IPR010982">
    <property type="entry name" value="Lambda_DNA-bd_dom_sf"/>
</dbReference>
<dbReference type="GO" id="GO:0003677">
    <property type="term" value="F:DNA binding"/>
    <property type="evidence" value="ECO:0007669"/>
    <property type="project" value="UniProtKB-KW"/>
</dbReference>
<dbReference type="SUPFAM" id="SSF51182">
    <property type="entry name" value="RmlC-like cupins"/>
    <property type="match status" value="1"/>
</dbReference>
<dbReference type="Gene3D" id="2.60.120.10">
    <property type="entry name" value="Jelly Rolls"/>
    <property type="match status" value="1"/>
</dbReference>
<sequence length="209" mass="21358">MRVSDQPAALRGPGGVTLAVQVGLRARELRVSRGLSLSELARRSGIGKATLSELEAGRRNPTLETLYALTTALGLPLSAALLAPSDAADISGRALDAVLLERFGDAAAVCETYRVRIRAGAVQRSAPHTPGATEHLVVLSGTARAGDAAAPARAGPGGCLGWAADVPHLYEAPAGDVHAVLVVRYPHRAARGPEPAGPVPPIVSTGLPD</sequence>
<accession>A0A9W6Q6F9</accession>
<dbReference type="CDD" id="cd00093">
    <property type="entry name" value="HTH_XRE"/>
    <property type="match status" value="1"/>
</dbReference>
<feature type="domain" description="HTH cro/C1-type" evidence="3">
    <location>
        <begin position="27"/>
        <end position="82"/>
    </location>
</feature>
<evidence type="ECO:0000256" key="1">
    <source>
        <dbReference type="ARBA" id="ARBA00023125"/>
    </source>
</evidence>
<feature type="region of interest" description="Disordered" evidence="2">
    <location>
        <begin position="190"/>
        <end position="209"/>
    </location>
</feature>
<comment type="caution">
    <text evidence="4">The sequence shown here is derived from an EMBL/GenBank/DDBJ whole genome shotgun (WGS) entry which is preliminary data.</text>
</comment>
<protein>
    <submittedName>
        <fullName evidence="4">Hypothetical transcriptional regulator</fullName>
    </submittedName>
</protein>
<dbReference type="SMART" id="SM00530">
    <property type="entry name" value="HTH_XRE"/>
    <property type="match status" value="1"/>
</dbReference>
<dbReference type="InterPro" id="IPR050807">
    <property type="entry name" value="TransReg_Diox_bact_type"/>
</dbReference>
<keyword evidence="1" id="KW-0238">DNA-binding</keyword>
<dbReference type="PANTHER" id="PTHR46797">
    <property type="entry name" value="HTH-TYPE TRANSCRIPTIONAL REGULATOR"/>
    <property type="match status" value="1"/>
</dbReference>
<dbReference type="Gene3D" id="1.10.260.40">
    <property type="entry name" value="lambda repressor-like DNA-binding domains"/>
    <property type="match status" value="1"/>
</dbReference>
<dbReference type="SUPFAM" id="SSF47413">
    <property type="entry name" value="lambda repressor-like DNA-binding domains"/>
    <property type="match status" value="1"/>
</dbReference>
<dbReference type="AlphaFoldDB" id="A0A9W6Q6F9"/>
<dbReference type="GO" id="GO:0005829">
    <property type="term" value="C:cytosol"/>
    <property type="evidence" value="ECO:0007669"/>
    <property type="project" value="TreeGrafter"/>
</dbReference>
<reference evidence="4" key="1">
    <citation type="submission" date="2023-02" db="EMBL/GenBank/DDBJ databases">
        <title>Kitasatospora phosalacinea NBRC 14627.</title>
        <authorList>
            <person name="Ichikawa N."/>
            <person name="Sato H."/>
            <person name="Tonouchi N."/>
        </authorList>
    </citation>
    <scope>NUCLEOTIDE SEQUENCE</scope>
    <source>
        <strain evidence="4">NBRC 14627</strain>
    </source>
</reference>
<gene>
    <name evidence="4" type="ORF">Kpho02_30790</name>
</gene>